<protein>
    <submittedName>
        <fullName evidence="2">Uncharacterized protein</fullName>
    </submittedName>
</protein>
<dbReference type="OrthoDB" id="19045at2759"/>
<dbReference type="InterPro" id="IPR023214">
    <property type="entry name" value="HAD_sf"/>
</dbReference>
<dbReference type="GO" id="GO:0046404">
    <property type="term" value="F:ATP-dependent polydeoxyribonucleotide 5'-hydroxyl-kinase activity"/>
    <property type="evidence" value="ECO:0007669"/>
    <property type="project" value="TreeGrafter"/>
</dbReference>
<proteinExistence type="predicted"/>
<dbReference type="Proteomes" id="UP000695562">
    <property type="component" value="Unassembled WGS sequence"/>
</dbReference>
<dbReference type="InterPro" id="IPR013954">
    <property type="entry name" value="PNK3P"/>
</dbReference>
<evidence type="ECO:0000313" key="3">
    <source>
        <dbReference type="Proteomes" id="UP000695562"/>
    </source>
</evidence>
<dbReference type="GO" id="GO:0003690">
    <property type="term" value="F:double-stranded DNA binding"/>
    <property type="evidence" value="ECO:0007669"/>
    <property type="project" value="TreeGrafter"/>
</dbReference>
<organism evidence="2 3">
    <name type="scientific">Polysphondylium violaceum</name>
    <dbReference type="NCBI Taxonomy" id="133409"/>
    <lineage>
        <taxon>Eukaryota</taxon>
        <taxon>Amoebozoa</taxon>
        <taxon>Evosea</taxon>
        <taxon>Eumycetozoa</taxon>
        <taxon>Dictyostelia</taxon>
        <taxon>Dictyosteliales</taxon>
        <taxon>Dictyosteliaceae</taxon>
        <taxon>Polysphondylium</taxon>
    </lineage>
</organism>
<evidence type="ECO:0000313" key="2">
    <source>
        <dbReference type="EMBL" id="KAF2075467.1"/>
    </source>
</evidence>
<comment type="caution">
    <text evidence="2">The sequence shown here is derived from an EMBL/GenBank/DDBJ whole genome shotgun (WGS) entry which is preliminary data.</text>
</comment>
<dbReference type="Gene3D" id="3.40.50.1000">
    <property type="entry name" value="HAD superfamily/HAD-like"/>
    <property type="match status" value="1"/>
</dbReference>
<dbReference type="Pfam" id="PF13671">
    <property type="entry name" value="AAA_33"/>
    <property type="match status" value="1"/>
</dbReference>
<dbReference type="SUPFAM" id="SSF52540">
    <property type="entry name" value="P-loop containing nucleoside triphosphate hydrolases"/>
    <property type="match status" value="1"/>
</dbReference>
<feature type="region of interest" description="Disordered" evidence="1">
    <location>
        <begin position="1"/>
        <end position="26"/>
    </location>
</feature>
<keyword evidence="3" id="KW-1185">Reference proteome</keyword>
<dbReference type="InterPro" id="IPR027417">
    <property type="entry name" value="P-loop_NTPase"/>
</dbReference>
<dbReference type="GO" id="GO:0046403">
    <property type="term" value="F:polynucleotide 3'-phosphatase activity"/>
    <property type="evidence" value="ECO:0007669"/>
    <property type="project" value="TreeGrafter"/>
</dbReference>
<gene>
    <name evidence="2" type="ORF">CYY_003248</name>
</gene>
<dbReference type="EMBL" id="AJWJ01000099">
    <property type="protein sequence ID" value="KAF2075467.1"/>
    <property type="molecule type" value="Genomic_DNA"/>
</dbReference>
<dbReference type="AlphaFoldDB" id="A0A8J4V647"/>
<dbReference type="PANTHER" id="PTHR12083">
    <property type="entry name" value="BIFUNCTIONAL POLYNUCLEOTIDE PHOSPHATASE/KINASE"/>
    <property type="match status" value="1"/>
</dbReference>
<reference evidence="2" key="1">
    <citation type="submission" date="2020-01" db="EMBL/GenBank/DDBJ databases">
        <title>Development of genomics and gene disruption for Polysphondylium violaceum indicates a role for the polyketide synthase stlB in stalk morphogenesis.</title>
        <authorList>
            <person name="Narita B."/>
            <person name="Kawabe Y."/>
            <person name="Kin K."/>
            <person name="Saito T."/>
            <person name="Gibbs R."/>
            <person name="Kuspa A."/>
            <person name="Muzny D."/>
            <person name="Queller D."/>
            <person name="Richards S."/>
            <person name="Strassman J."/>
            <person name="Sucgang R."/>
            <person name="Worley K."/>
            <person name="Schaap P."/>
        </authorList>
    </citation>
    <scope>NUCLEOTIDE SEQUENCE</scope>
    <source>
        <strain evidence="2">QSvi11</strain>
    </source>
</reference>
<feature type="compositionally biased region" description="Polar residues" evidence="1">
    <location>
        <begin position="8"/>
        <end position="26"/>
    </location>
</feature>
<dbReference type="InterPro" id="IPR036412">
    <property type="entry name" value="HAD-like_sf"/>
</dbReference>
<dbReference type="PANTHER" id="PTHR12083:SF9">
    <property type="entry name" value="BIFUNCTIONAL POLYNUCLEOTIDE PHOSPHATASE_KINASE"/>
    <property type="match status" value="1"/>
</dbReference>
<dbReference type="SUPFAM" id="SSF56784">
    <property type="entry name" value="HAD-like"/>
    <property type="match status" value="1"/>
</dbReference>
<accession>A0A8J4V647</accession>
<dbReference type="Pfam" id="PF08645">
    <property type="entry name" value="PNK3P"/>
    <property type="match status" value="1"/>
</dbReference>
<evidence type="ECO:0000256" key="1">
    <source>
        <dbReference type="SAM" id="MobiDB-lite"/>
    </source>
</evidence>
<dbReference type="GO" id="GO:0006281">
    <property type="term" value="P:DNA repair"/>
    <property type="evidence" value="ECO:0007669"/>
    <property type="project" value="TreeGrafter"/>
</dbReference>
<dbReference type="Gene3D" id="3.40.50.300">
    <property type="entry name" value="P-loop containing nucleotide triphosphate hydrolases"/>
    <property type="match status" value="1"/>
</dbReference>
<name>A0A8J4V647_9MYCE</name>
<sequence length="414" mass="46932">MDTEGHQALTQDTTGTSGSVANQGKSTNGQWMQLDVMVRVKCSEPLIQGMMMIGWWDECVPDRLKQLHSDGYQVVIFGNHAVRTVHVQTIIDSLQQELGIPLMIFISTGYDLYRTPSKKMWDLMANEYATVQVNRSESFFVGDLAGRLATDKRRADLSSIDHVFAMAVGVRFETPDSFFLGEPLDIPSIDLIFPKPETCDPPVKASKQTTSLFFFIFKNISLRRKIYTIYPVKDCPEVVSEDFELVIFVGWPVSGKTRLAKKYFLPAGYAHISNISEPWCMQAAHEALSKKQSVVIDNTNANVATRAIYIAIAKQHGASVRCFNLKTEKSMAERLNYFRERKQGIRHTSMADFIMYEKSFQEPNVNEGFNKIHQVEFNLIISPEDRELFNVPIPNYAKRVLPVPNNELIAQAVE</sequence>